<keyword evidence="5" id="KW-1185">Reference proteome</keyword>
<evidence type="ECO:0000256" key="3">
    <source>
        <dbReference type="SAM" id="SignalP"/>
    </source>
</evidence>
<comment type="caution">
    <text evidence="4">The sequence shown here is derived from an EMBL/GenBank/DDBJ whole genome shotgun (WGS) entry which is preliminary data.</text>
</comment>
<dbReference type="AlphaFoldDB" id="A0A849AHZ6"/>
<keyword evidence="2" id="KW-0472">Membrane</keyword>
<dbReference type="InterPro" id="IPR008930">
    <property type="entry name" value="Terpenoid_cyclase/PrenylTrfase"/>
</dbReference>
<dbReference type="CDD" id="cd00688">
    <property type="entry name" value="ISOPREN_C2_like"/>
    <property type="match status" value="1"/>
</dbReference>
<protein>
    <submittedName>
        <fullName evidence="4">Terpene cyclase/mutase family protein</fullName>
    </submittedName>
</protein>
<feature type="signal peptide" evidence="3">
    <location>
        <begin position="1"/>
        <end position="25"/>
    </location>
</feature>
<feature type="chain" id="PRO_5032371855" evidence="3">
    <location>
        <begin position="26"/>
        <end position="415"/>
    </location>
</feature>
<dbReference type="SUPFAM" id="SSF48239">
    <property type="entry name" value="Terpenoid cyclases/Protein prenyltransferases"/>
    <property type="match status" value="1"/>
</dbReference>
<dbReference type="EMBL" id="JABENB010000001">
    <property type="protein sequence ID" value="NNG39477.1"/>
    <property type="molecule type" value="Genomic_DNA"/>
</dbReference>
<proteinExistence type="predicted"/>
<accession>A0A849AHZ6</accession>
<gene>
    <name evidence="4" type="ORF">HJ588_09355</name>
</gene>
<evidence type="ECO:0000256" key="1">
    <source>
        <dbReference type="SAM" id="MobiDB-lite"/>
    </source>
</evidence>
<keyword evidence="3" id="KW-0732">Signal</keyword>
<feature type="transmembrane region" description="Helical" evidence="2">
    <location>
        <begin position="389"/>
        <end position="408"/>
    </location>
</feature>
<feature type="compositionally biased region" description="Low complexity" evidence="1">
    <location>
        <begin position="347"/>
        <end position="380"/>
    </location>
</feature>
<keyword evidence="2" id="KW-1133">Transmembrane helix</keyword>
<evidence type="ECO:0000313" key="4">
    <source>
        <dbReference type="EMBL" id="NNG39477.1"/>
    </source>
</evidence>
<organism evidence="4 5">
    <name type="scientific">Flexivirga aerilata</name>
    <dbReference type="NCBI Taxonomy" id="1656889"/>
    <lineage>
        <taxon>Bacteria</taxon>
        <taxon>Bacillati</taxon>
        <taxon>Actinomycetota</taxon>
        <taxon>Actinomycetes</taxon>
        <taxon>Micrococcales</taxon>
        <taxon>Dermacoccaceae</taxon>
        <taxon>Flexivirga</taxon>
    </lineage>
</organism>
<name>A0A849AHZ6_9MICO</name>
<dbReference type="Gene3D" id="1.50.10.20">
    <property type="match status" value="1"/>
</dbReference>
<reference evidence="4 5" key="1">
    <citation type="submission" date="2020-05" db="EMBL/GenBank/DDBJ databases">
        <title>Flexivirga sp. ID2601S isolated from air conditioner.</title>
        <authorList>
            <person name="Kim D.H."/>
        </authorList>
    </citation>
    <scope>NUCLEOTIDE SEQUENCE [LARGE SCALE GENOMIC DNA]</scope>
    <source>
        <strain evidence="4 5">ID2601S</strain>
    </source>
</reference>
<dbReference type="Proteomes" id="UP000557772">
    <property type="component" value="Unassembled WGS sequence"/>
</dbReference>
<keyword evidence="2" id="KW-0812">Transmembrane</keyword>
<dbReference type="RefSeq" id="WP_171154268.1">
    <property type="nucleotide sequence ID" value="NZ_JABENB010000001.1"/>
</dbReference>
<sequence length="415" mass="40246">MTTTRRAGAGLATIACAGLTGFALAAPAGAATPDAGTAGSFLTAQLAAGGDHFSTSAGGQSYPDYGLTIDAVLALDAARVGQQGAGRAAAYVSKNAASYNAMGSDLYAAATAKLLVFAQVQGLPSAGYAGQLRSLQQPSGQFKDKSAYGDYSNTIGQSLGVIGLQRAGTPNAAATAFLLKQQCTDGGFRISFAGACTSDPDATTYAVQALAASGGHAAAIGKAAGFLAGKQTANGGIIEPAAGPTPNANTTALAAVAFTLAGNPAAAAKAKAFVAGLQYDCSFPAALRGGIAYDRKAFDAQKAKGKASTAIDSDRRSTSQAVLGLTGTPYLTLTAGGSASAPSLACGAPAPTGTPSATGTATGTATATSTTTGPPIITDGGTTGTGNSAFVVGGAAAVGGVALASAGLRRRLRRR</sequence>
<evidence type="ECO:0000256" key="2">
    <source>
        <dbReference type="SAM" id="Phobius"/>
    </source>
</evidence>
<evidence type="ECO:0000313" key="5">
    <source>
        <dbReference type="Proteomes" id="UP000557772"/>
    </source>
</evidence>
<feature type="region of interest" description="Disordered" evidence="1">
    <location>
        <begin position="346"/>
        <end position="381"/>
    </location>
</feature>